<name>A0A1B1A9H3_9RHOB</name>
<reference evidence="2 3" key="1">
    <citation type="journal article" date="2016" name="ISME J.">
        <title>Global occurrence and heterogeneity of the Roseobacter-clade species Ruegeria mobilis.</title>
        <authorList>
            <person name="Sonnenschein E."/>
            <person name="Gram L."/>
        </authorList>
    </citation>
    <scope>NUCLEOTIDE SEQUENCE [LARGE SCALE GENOMIC DNA]</scope>
    <source>
        <strain evidence="2 3">F1926</strain>
        <plasmid evidence="2 3">unnamed1</plasmid>
    </source>
</reference>
<dbReference type="InterPro" id="IPR009061">
    <property type="entry name" value="DNA-bd_dom_put_sf"/>
</dbReference>
<geneLocation type="plasmid" evidence="2 3">
    <name>unnamed1</name>
</geneLocation>
<dbReference type="GeneID" id="28252366"/>
<sequence>MSALQAEIRAAVQEATAPLMRELSDLRRIVEAQSKDAQPEFVTVKEAAKILKCTEKTVHRYCDSGRLEVRRDGHKKLITYASLVETAG</sequence>
<evidence type="ECO:0000313" key="3">
    <source>
        <dbReference type="Proteomes" id="UP000013243"/>
    </source>
</evidence>
<organism evidence="2 3">
    <name type="scientific">Tritonibacter mobilis F1926</name>
    <dbReference type="NCBI Taxonomy" id="1265309"/>
    <lineage>
        <taxon>Bacteria</taxon>
        <taxon>Pseudomonadati</taxon>
        <taxon>Pseudomonadota</taxon>
        <taxon>Alphaproteobacteria</taxon>
        <taxon>Rhodobacterales</taxon>
        <taxon>Paracoccaceae</taxon>
        <taxon>Tritonibacter</taxon>
    </lineage>
</organism>
<evidence type="ECO:0000259" key="1">
    <source>
        <dbReference type="Pfam" id="PF12728"/>
    </source>
</evidence>
<evidence type="ECO:0000313" key="2">
    <source>
        <dbReference type="EMBL" id="ANP43235.1"/>
    </source>
</evidence>
<feature type="domain" description="Helix-turn-helix" evidence="1">
    <location>
        <begin position="42"/>
        <end position="84"/>
    </location>
</feature>
<dbReference type="InterPro" id="IPR041657">
    <property type="entry name" value="HTH_17"/>
</dbReference>
<keyword evidence="2" id="KW-0614">Plasmid</keyword>
<accession>A0A1B1A9H3</accession>
<dbReference type="Pfam" id="PF12728">
    <property type="entry name" value="HTH_17"/>
    <property type="match status" value="1"/>
</dbReference>
<gene>
    <name evidence="2" type="ORF">K529_020985</name>
</gene>
<dbReference type="AlphaFoldDB" id="A0A1B1A9H3"/>
<protein>
    <recommendedName>
        <fullName evidence="1">Helix-turn-helix domain-containing protein</fullName>
    </recommendedName>
</protein>
<dbReference type="RefSeq" id="WP_005639443.1">
    <property type="nucleotide sequence ID" value="NZ_CP015231.1"/>
</dbReference>
<dbReference type="KEGG" id="rmb:K529_020985"/>
<dbReference type="EMBL" id="CP015231">
    <property type="protein sequence ID" value="ANP43235.1"/>
    <property type="molecule type" value="Genomic_DNA"/>
</dbReference>
<dbReference type="Proteomes" id="UP000013243">
    <property type="component" value="Plasmid unnamed1"/>
</dbReference>
<proteinExistence type="predicted"/>
<dbReference type="SUPFAM" id="SSF46955">
    <property type="entry name" value="Putative DNA-binding domain"/>
    <property type="match status" value="1"/>
</dbReference>